<dbReference type="Proteomes" id="UP000267464">
    <property type="component" value="Unassembled WGS sequence"/>
</dbReference>
<evidence type="ECO:0000256" key="2">
    <source>
        <dbReference type="ARBA" id="ARBA00022526"/>
    </source>
</evidence>
<protein>
    <submittedName>
        <fullName evidence="3">Lactonase family protein</fullName>
    </submittedName>
</protein>
<keyword evidence="4" id="KW-1185">Reference proteome</keyword>
<dbReference type="RefSeq" id="WP_124542116.1">
    <property type="nucleotide sequence ID" value="NZ_QUSW01000005.1"/>
</dbReference>
<comment type="caution">
    <text evidence="3">The sequence shown here is derived from an EMBL/GenBank/DDBJ whole genome shotgun (WGS) entry which is preliminary data.</text>
</comment>
<keyword evidence="2" id="KW-0313">Glucose metabolism</keyword>
<dbReference type="InterPro" id="IPR006311">
    <property type="entry name" value="TAT_signal"/>
</dbReference>
<dbReference type="SUPFAM" id="SSF51004">
    <property type="entry name" value="C-terminal (heme d1) domain of cytochrome cd1-nitrite reductase"/>
    <property type="match status" value="1"/>
</dbReference>
<evidence type="ECO:0000313" key="3">
    <source>
        <dbReference type="EMBL" id="RQP23363.1"/>
    </source>
</evidence>
<accession>A0A3N7HNW2</accession>
<comment type="similarity">
    <text evidence="1">Belongs to the cycloisomerase 2 family.</text>
</comment>
<dbReference type="InterPro" id="IPR050282">
    <property type="entry name" value="Cycloisomerase_2"/>
</dbReference>
<dbReference type="PANTHER" id="PTHR30344:SF1">
    <property type="entry name" value="6-PHOSPHOGLUCONOLACTONASE"/>
    <property type="match status" value="1"/>
</dbReference>
<reference evidence="3 4" key="1">
    <citation type="submission" date="2018-08" db="EMBL/GenBank/DDBJ databases">
        <authorList>
            <person name="Khan S.A."/>
            <person name="Jeon C.O."/>
            <person name="Chun B.H."/>
            <person name="Jeong S.E."/>
        </authorList>
    </citation>
    <scope>NUCLEOTIDE SEQUENCE [LARGE SCALE GENOMIC DNA]</scope>
    <source>
        <strain evidence="3 4">S-16</strain>
    </source>
</reference>
<dbReference type="GO" id="GO:0006006">
    <property type="term" value="P:glucose metabolic process"/>
    <property type="evidence" value="ECO:0007669"/>
    <property type="project" value="UniProtKB-KW"/>
</dbReference>
<dbReference type="InterPro" id="IPR011048">
    <property type="entry name" value="Haem_d1_sf"/>
</dbReference>
<dbReference type="OrthoDB" id="9790815at2"/>
<dbReference type="PANTHER" id="PTHR30344">
    <property type="entry name" value="6-PHOSPHOGLUCONOLACTONASE-RELATED"/>
    <property type="match status" value="1"/>
</dbReference>
<sequence length="412" mass="42878">MSDRESSASAGRLSRRALLKVAGIGAGGAAAISLGLARAGGGSTIAFIGTYGPHGQGIYRCRLDAASGRLGQAELAAKASNPSWLTLDRTRRVLYACNETSDFNGTKTGSVSAYAVQAGGNLQLLNTVSSGGGGPVHLSLHPSGHFAFVANYDGGNVAVFPLAPDGSLLAASDVQDDVHACKPADCTVGPEKAENGPPGSFAISGHDAPHAHMVQSDPSGRFVIANDLGLDRTIVWSFDATRGLLSRPRTTPSSAGAGPRHFAFHPGGRWLYSLNEESSTLCVMSYDPAIGSLSVEQEVSALPSRFAGTSFASEVIVSPTGRHLYCLNRLHDSISIFAIDGQSGQVRFVDEEWTRGSYPRSCSFDPSGQFLYVCNQRSDHVSAFRAGGDGRLNFTGHYAAVGTPAAIAFAAG</sequence>
<dbReference type="GO" id="GO:0017057">
    <property type="term" value="F:6-phosphogluconolactonase activity"/>
    <property type="evidence" value="ECO:0007669"/>
    <property type="project" value="TreeGrafter"/>
</dbReference>
<name>A0A3N7HNW2_9BURK</name>
<dbReference type="Gene3D" id="2.130.10.10">
    <property type="entry name" value="YVTN repeat-like/Quinoprotein amine dehydrogenase"/>
    <property type="match status" value="1"/>
</dbReference>
<keyword evidence="2" id="KW-0119">Carbohydrate metabolism</keyword>
<dbReference type="Pfam" id="PF10282">
    <property type="entry name" value="Lactonase"/>
    <property type="match status" value="1"/>
</dbReference>
<dbReference type="GO" id="GO:0005829">
    <property type="term" value="C:cytosol"/>
    <property type="evidence" value="ECO:0007669"/>
    <property type="project" value="TreeGrafter"/>
</dbReference>
<reference evidence="3 4" key="2">
    <citation type="submission" date="2018-12" db="EMBL/GenBank/DDBJ databases">
        <title>Rhizobacter gummiphilus sp. nov., a rubber-degrading bacterium isolated from the soil of a botanical garden in Japan.</title>
        <authorList>
            <person name="Shunsuke S.S."/>
        </authorList>
    </citation>
    <scope>NUCLEOTIDE SEQUENCE [LARGE SCALE GENOMIC DNA]</scope>
    <source>
        <strain evidence="3 4">S-16</strain>
    </source>
</reference>
<dbReference type="PROSITE" id="PS51318">
    <property type="entry name" value="TAT"/>
    <property type="match status" value="1"/>
</dbReference>
<evidence type="ECO:0000313" key="4">
    <source>
        <dbReference type="Proteomes" id="UP000267464"/>
    </source>
</evidence>
<proteinExistence type="inferred from homology"/>
<dbReference type="AlphaFoldDB" id="A0A3N7HNW2"/>
<organism evidence="3 4">
    <name type="scientific">Piscinibacter terrae</name>
    <dbReference type="NCBI Taxonomy" id="2496871"/>
    <lineage>
        <taxon>Bacteria</taxon>
        <taxon>Pseudomonadati</taxon>
        <taxon>Pseudomonadota</taxon>
        <taxon>Betaproteobacteria</taxon>
        <taxon>Burkholderiales</taxon>
        <taxon>Sphaerotilaceae</taxon>
        <taxon>Piscinibacter</taxon>
    </lineage>
</organism>
<dbReference type="InterPro" id="IPR019405">
    <property type="entry name" value="Lactonase_7-beta_prop"/>
</dbReference>
<dbReference type="InterPro" id="IPR015943">
    <property type="entry name" value="WD40/YVTN_repeat-like_dom_sf"/>
</dbReference>
<gene>
    <name evidence="3" type="ORF">DZC73_19920</name>
</gene>
<evidence type="ECO:0000256" key="1">
    <source>
        <dbReference type="ARBA" id="ARBA00005564"/>
    </source>
</evidence>
<dbReference type="EMBL" id="QUSW01000005">
    <property type="protein sequence ID" value="RQP23363.1"/>
    <property type="molecule type" value="Genomic_DNA"/>
</dbReference>